<keyword evidence="3 4" id="KW-0413">Isomerase</keyword>
<comment type="catalytic activity">
    <reaction evidence="4">
        <text>alpha-D-glucose 6-phosphate = beta-D-fructose 6-phosphate</text>
        <dbReference type="Rhea" id="RHEA:11816"/>
        <dbReference type="ChEBI" id="CHEBI:57634"/>
        <dbReference type="ChEBI" id="CHEBI:58225"/>
        <dbReference type="EC" id="5.3.1.9"/>
    </reaction>
</comment>
<comment type="similarity">
    <text evidence="4">Belongs to the GPI family.</text>
</comment>
<keyword evidence="6" id="KW-1185">Reference proteome</keyword>
<evidence type="ECO:0000313" key="5">
    <source>
        <dbReference type="EMBL" id="MBP2375093.1"/>
    </source>
</evidence>
<dbReference type="PROSITE" id="PS51463">
    <property type="entry name" value="P_GLUCOSE_ISOMERASE_3"/>
    <property type="match status" value="1"/>
</dbReference>
<proteinExistence type="inferred from homology"/>
<evidence type="ECO:0000256" key="3">
    <source>
        <dbReference type="ARBA" id="ARBA00023235"/>
    </source>
</evidence>
<evidence type="ECO:0000256" key="4">
    <source>
        <dbReference type="RuleBase" id="RU000612"/>
    </source>
</evidence>
<dbReference type="Pfam" id="PF00342">
    <property type="entry name" value="PGI"/>
    <property type="match status" value="1"/>
</dbReference>
<dbReference type="SUPFAM" id="SSF53697">
    <property type="entry name" value="SIS domain"/>
    <property type="match status" value="1"/>
</dbReference>
<evidence type="ECO:0000313" key="6">
    <source>
        <dbReference type="Proteomes" id="UP000766570"/>
    </source>
</evidence>
<name>A0ABS4WG26_9MICC</name>
<organism evidence="5 6">
    <name type="scientific">Paeniglutamicibacter psychrophenolicus</name>
    <dbReference type="NCBI Taxonomy" id="257454"/>
    <lineage>
        <taxon>Bacteria</taxon>
        <taxon>Bacillati</taxon>
        <taxon>Actinomycetota</taxon>
        <taxon>Actinomycetes</taxon>
        <taxon>Micrococcales</taxon>
        <taxon>Micrococcaceae</taxon>
        <taxon>Paeniglutamicibacter</taxon>
    </lineage>
</organism>
<dbReference type="InterPro" id="IPR001672">
    <property type="entry name" value="G6P_Isomerase"/>
</dbReference>
<comment type="caution">
    <text evidence="5">The sequence shown here is derived from an EMBL/GenBank/DDBJ whole genome shotgun (WGS) entry which is preliminary data.</text>
</comment>
<gene>
    <name evidence="5" type="ORF">JOF46_003005</name>
</gene>
<dbReference type="Gene3D" id="3.40.50.10490">
    <property type="entry name" value="Glucose-6-phosphate isomerase like protein, domain 1"/>
    <property type="match status" value="3"/>
</dbReference>
<reference evidence="5 6" key="1">
    <citation type="submission" date="2021-03" db="EMBL/GenBank/DDBJ databases">
        <title>Sequencing the genomes of 1000 actinobacteria strains.</title>
        <authorList>
            <person name="Klenk H.-P."/>
        </authorList>
    </citation>
    <scope>NUCLEOTIDE SEQUENCE [LARGE SCALE GENOMIC DNA]</scope>
    <source>
        <strain evidence="5 6">DSM 15454</strain>
    </source>
</reference>
<dbReference type="EMBL" id="JAGIOE010000001">
    <property type="protein sequence ID" value="MBP2375093.1"/>
    <property type="molecule type" value="Genomic_DNA"/>
</dbReference>
<dbReference type="PANTHER" id="PTHR11469">
    <property type="entry name" value="GLUCOSE-6-PHOSPHATE ISOMERASE"/>
    <property type="match status" value="1"/>
</dbReference>
<sequence length="543" mass="56048">MSSLGFIATGAAQAAIEAHVPALVADEVASRIAAKDTTVWVASARAEAAVRLGWVDAAENSRALVPGILALRDELRAEGVNRIVLAGMGGSSLAPEVICATNDVELVVCDSTDPEMVAGILTDRLATTALVVSSKSGSTVETDSQRRVFEQAFNDAGLDAAARIIVVTDPGSPMDEASRKAGYRAVFNADPTVGGRYSALTAFGLVPSGLAGVDIEAFLDEASDAAEFLAEDDEDNIALALGAAIAGTVPLRDKLIFADEGSGLVGFADWAEQLIAESTGKLGTGVLPVVVEDGAPETTSDAADFLQIRLVADTGLLTDEDIDANAASVAVSGTLGAQMLLWEYATAIAGRLLEIDPFDQPDVEAAKVAARSLLDSTPEPVPAQLTEGAIEVRGSAGLLADVDSVAGALAALLAALPDNGYLSVQAYLDRRADTTLEAIRPALATATGRPVTFGWGPRFLHSTGQFHKGGPRVGAYLQVTADSAMDLSIPERPFTFGELIAAQASGDAAVLADAGRPVLRLHLRDKEAGLAQLDKLVRDLAQA</sequence>
<dbReference type="GO" id="GO:0004347">
    <property type="term" value="F:glucose-6-phosphate isomerase activity"/>
    <property type="evidence" value="ECO:0007669"/>
    <property type="project" value="UniProtKB-EC"/>
</dbReference>
<dbReference type="PRINTS" id="PR00662">
    <property type="entry name" value="G6PISOMERASE"/>
</dbReference>
<evidence type="ECO:0000256" key="1">
    <source>
        <dbReference type="ARBA" id="ARBA00022432"/>
    </source>
</evidence>
<keyword evidence="1 4" id="KW-0312">Gluconeogenesis</keyword>
<dbReference type="RefSeq" id="WP_209908357.1">
    <property type="nucleotide sequence ID" value="NZ_BAAAMI010000008.1"/>
</dbReference>
<dbReference type="PANTHER" id="PTHR11469:SF1">
    <property type="entry name" value="GLUCOSE-6-PHOSPHATE ISOMERASE"/>
    <property type="match status" value="1"/>
</dbReference>
<dbReference type="InterPro" id="IPR046348">
    <property type="entry name" value="SIS_dom_sf"/>
</dbReference>
<accession>A0ABS4WG26</accession>
<dbReference type="EC" id="5.3.1.9" evidence="4"/>
<protein>
    <recommendedName>
        <fullName evidence="4">Glucose-6-phosphate isomerase</fullName>
        <ecNumber evidence="4">5.3.1.9</ecNumber>
    </recommendedName>
</protein>
<comment type="pathway">
    <text evidence="4">Carbohydrate degradation; glycolysis; D-glyceraldehyde 3-phosphate and glycerone phosphate from D-glucose: step 2/4.</text>
</comment>
<evidence type="ECO:0000256" key="2">
    <source>
        <dbReference type="ARBA" id="ARBA00023152"/>
    </source>
</evidence>
<keyword evidence="2 4" id="KW-0324">Glycolysis</keyword>
<dbReference type="Proteomes" id="UP000766570">
    <property type="component" value="Unassembled WGS sequence"/>
</dbReference>